<evidence type="ECO:0000313" key="3">
    <source>
        <dbReference type="Proteomes" id="UP001293791"/>
    </source>
</evidence>
<feature type="region of interest" description="Disordered" evidence="1">
    <location>
        <begin position="325"/>
        <end position="350"/>
    </location>
</feature>
<protein>
    <recommendedName>
        <fullName evidence="4">HPt domain-containing protein</fullName>
    </recommendedName>
</protein>
<gene>
    <name evidence="2" type="ORF">Cyrtocomes_00291</name>
</gene>
<dbReference type="Proteomes" id="UP001293791">
    <property type="component" value="Unassembled WGS sequence"/>
</dbReference>
<evidence type="ECO:0000256" key="1">
    <source>
        <dbReference type="SAM" id="MobiDB-lite"/>
    </source>
</evidence>
<evidence type="ECO:0000313" key="2">
    <source>
        <dbReference type="EMBL" id="MDZ5761929.1"/>
    </source>
</evidence>
<proteinExistence type="predicted"/>
<evidence type="ECO:0008006" key="4">
    <source>
        <dbReference type="Google" id="ProtNLM"/>
    </source>
</evidence>
<dbReference type="RefSeq" id="WP_322497428.1">
    <property type="nucleotide sequence ID" value="NZ_JARGYT010000010.1"/>
</dbReference>
<keyword evidence="3" id="KW-1185">Reference proteome</keyword>
<dbReference type="EMBL" id="JARGYT010000010">
    <property type="protein sequence ID" value="MDZ5761929.1"/>
    <property type="molecule type" value="Genomic_DNA"/>
</dbReference>
<accession>A0ABU5L717</accession>
<reference evidence="2 3" key="1">
    <citation type="submission" date="2023-02" db="EMBL/GenBank/DDBJ databases">
        <title>Host association and intracellularity evolved multiple times independently in the Rickettsiales.</title>
        <authorList>
            <person name="Castelli M."/>
            <person name="Nardi T."/>
            <person name="Gammuto L."/>
            <person name="Bellinzona G."/>
            <person name="Sabaneyeva E."/>
            <person name="Potekhin A."/>
            <person name="Serra V."/>
            <person name="Petroni G."/>
            <person name="Sassera D."/>
        </authorList>
    </citation>
    <scope>NUCLEOTIDE SEQUENCE [LARGE SCALE GENOMIC DNA]</scope>
    <source>
        <strain evidence="2 3">BOD18</strain>
    </source>
</reference>
<comment type="caution">
    <text evidence="2">The sequence shown here is derived from an EMBL/GenBank/DDBJ whole genome shotgun (WGS) entry which is preliminary data.</text>
</comment>
<organism evidence="2 3">
    <name type="scientific">Candidatus Cyrtobacter comes</name>
    <dbReference type="NCBI Taxonomy" id="675776"/>
    <lineage>
        <taxon>Bacteria</taxon>
        <taxon>Pseudomonadati</taxon>
        <taxon>Pseudomonadota</taxon>
        <taxon>Alphaproteobacteria</taxon>
        <taxon>Rickettsiales</taxon>
        <taxon>Candidatus Midichloriaceae</taxon>
        <taxon>Candidatus Cyrtobacter</taxon>
    </lineage>
</organism>
<sequence length="350" mass="38901">MPDVKSNVFGDGLETEPTTHAQIGHFEFSPDATQNHLLPFLFALEALEKLSLILKYENLWQLPALKAQITDCIGIKNDIKSATVISLLRMHSLTEAIESQKISNIQTAVGLYSVMSEFFSSLKKIHELNIDSNASSLYILSSLIENDLRSSTQMNDTQIENKLNYGFSILKPKLEDFVEKNADRTISTISTDKFLGEFKFNVDDNSLLRSVVEVYKKLFAANISNDKNEISEVKTLIQDNFGLEHTIEFASVCALIRAYSIIDTIENGKAPSTIHIKIGILATINQLISNSKDHLSGDDTNAIVKLCSEKFLKLEDDFRNSLGHSKIDTDASDPTPVELGDNIDSSDLHG</sequence>
<name>A0ABU5L717_9RICK</name>